<organism evidence="2 3">
    <name type="scientific">Fusarium albosuccineum</name>
    <dbReference type="NCBI Taxonomy" id="1237068"/>
    <lineage>
        <taxon>Eukaryota</taxon>
        <taxon>Fungi</taxon>
        <taxon>Dikarya</taxon>
        <taxon>Ascomycota</taxon>
        <taxon>Pezizomycotina</taxon>
        <taxon>Sordariomycetes</taxon>
        <taxon>Hypocreomycetidae</taxon>
        <taxon>Hypocreales</taxon>
        <taxon>Nectriaceae</taxon>
        <taxon>Fusarium</taxon>
        <taxon>Fusarium decemcellulare species complex</taxon>
    </lineage>
</organism>
<accession>A0A8H4P3V9</accession>
<protein>
    <submittedName>
        <fullName evidence="2">Uncharacterized protein</fullName>
    </submittedName>
</protein>
<dbReference type="EMBL" id="JAADYS010001703">
    <property type="protein sequence ID" value="KAF4461534.1"/>
    <property type="molecule type" value="Genomic_DNA"/>
</dbReference>
<evidence type="ECO:0000313" key="3">
    <source>
        <dbReference type="Proteomes" id="UP000554235"/>
    </source>
</evidence>
<feature type="chain" id="PRO_5034201808" evidence="1">
    <location>
        <begin position="19"/>
        <end position="62"/>
    </location>
</feature>
<dbReference type="Proteomes" id="UP000554235">
    <property type="component" value="Unassembled WGS sequence"/>
</dbReference>
<dbReference type="AlphaFoldDB" id="A0A8H4P3V9"/>
<proteinExistence type="predicted"/>
<evidence type="ECO:0000313" key="2">
    <source>
        <dbReference type="EMBL" id="KAF4461534.1"/>
    </source>
</evidence>
<evidence type="ECO:0000256" key="1">
    <source>
        <dbReference type="SAM" id="SignalP"/>
    </source>
</evidence>
<feature type="signal peptide" evidence="1">
    <location>
        <begin position="1"/>
        <end position="18"/>
    </location>
</feature>
<keyword evidence="3" id="KW-1185">Reference proteome</keyword>
<name>A0A8H4P3V9_9HYPO</name>
<reference evidence="2 3" key="1">
    <citation type="submission" date="2020-01" db="EMBL/GenBank/DDBJ databases">
        <title>Identification and distribution of gene clusters putatively required for synthesis of sphingolipid metabolism inhibitors in phylogenetically diverse species of the filamentous fungus Fusarium.</title>
        <authorList>
            <person name="Kim H.-S."/>
            <person name="Busman M."/>
            <person name="Brown D.W."/>
            <person name="Divon H."/>
            <person name="Uhlig S."/>
            <person name="Proctor R.H."/>
        </authorList>
    </citation>
    <scope>NUCLEOTIDE SEQUENCE [LARGE SCALE GENOMIC DNA]</scope>
    <source>
        <strain evidence="2 3">NRRL 20459</strain>
    </source>
</reference>
<comment type="caution">
    <text evidence="2">The sequence shown here is derived from an EMBL/GenBank/DDBJ whole genome shotgun (WGS) entry which is preliminary data.</text>
</comment>
<keyword evidence="1" id="KW-0732">Signal</keyword>
<feature type="non-terminal residue" evidence="2">
    <location>
        <position position="1"/>
    </location>
</feature>
<sequence length="62" mass="6639">MKFLSLLMVFVAPLTAHAWTGDVFNNMDDCKKGCEAKCIEQGGAWDGCSGNGDGPRGEFTPI</sequence>
<gene>
    <name evidence="2" type="ORF">FALBO_11668</name>
</gene>